<sequence>MVLPRRWRLRVDAGLSRLFQSSRLAVQRLLAWRQQQRRARVASQEADRVIRRAREAALRDAGRARGEWRGNVYHADDFDKPRKPH</sequence>
<dbReference type="Proteomes" id="UP000249633">
    <property type="component" value="Unassembled WGS sequence"/>
</dbReference>
<gene>
    <name evidence="1" type="ORF">DI603_03220</name>
</gene>
<proteinExistence type="predicted"/>
<dbReference type="EMBL" id="QFOD01000002">
    <property type="protein sequence ID" value="PZP35789.1"/>
    <property type="molecule type" value="Genomic_DNA"/>
</dbReference>
<organism evidence="1 2">
    <name type="scientific">Roseateles depolymerans</name>
    <dbReference type="NCBI Taxonomy" id="76731"/>
    <lineage>
        <taxon>Bacteria</taxon>
        <taxon>Pseudomonadati</taxon>
        <taxon>Pseudomonadota</taxon>
        <taxon>Betaproteobacteria</taxon>
        <taxon>Burkholderiales</taxon>
        <taxon>Sphaerotilaceae</taxon>
        <taxon>Roseateles</taxon>
    </lineage>
</organism>
<dbReference type="AlphaFoldDB" id="A0A2W5G1H1"/>
<accession>A0A2W5G1H1</accession>
<evidence type="ECO:0000313" key="2">
    <source>
        <dbReference type="Proteomes" id="UP000249633"/>
    </source>
</evidence>
<reference evidence="1 2" key="1">
    <citation type="submission" date="2017-08" db="EMBL/GenBank/DDBJ databases">
        <title>Infants hospitalized years apart are colonized by the same room-sourced microbial strains.</title>
        <authorList>
            <person name="Brooks B."/>
            <person name="Olm M.R."/>
            <person name="Firek B.A."/>
            <person name="Baker R."/>
            <person name="Thomas B.C."/>
            <person name="Morowitz M.J."/>
            <person name="Banfield J.F."/>
        </authorList>
    </citation>
    <scope>NUCLEOTIDE SEQUENCE [LARGE SCALE GENOMIC DNA]</scope>
    <source>
        <strain evidence="1">S2_012_000_R2_81</strain>
    </source>
</reference>
<evidence type="ECO:0000313" key="1">
    <source>
        <dbReference type="EMBL" id="PZP35789.1"/>
    </source>
</evidence>
<comment type="caution">
    <text evidence="1">The sequence shown here is derived from an EMBL/GenBank/DDBJ whole genome shotgun (WGS) entry which is preliminary data.</text>
</comment>
<protein>
    <submittedName>
        <fullName evidence="1">Uncharacterized protein</fullName>
    </submittedName>
</protein>
<name>A0A2W5G1H1_9BURK</name>